<keyword evidence="3" id="KW-1185">Reference proteome</keyword>
<proteinExistence type="predicted"/>
<dbReference type="EMBL" id="NCKV01008299">
    <property type="protein sequence ID" value="RWS22623.1"/>
    <property type="molecule type" value="Genomic_DNA"/>
</dbReference>
<dbReference type="OrthoDB" id="6411378at2759"/>
<dbReference type="AlphaFoldDB" id="A0A443S540"/>
<accession>A0A443S540</accession>
<comment type="caution">
    <text evidence="2">The sequence shown here is derived from an EMBL/GenBank/DDBJ whole genome shotgun (WGS) entry which is preliminary data.</text>
</comment>
<dbReference type="PANTHER" id="PTHR11161:SF0">
    <property type="entry name" value="O-ACYLTRANSFERASE LIKE PROTEIN"/>
    <property type="match status" value="1"/>
</dbReference>
<keyword evidence="1" id="KW-1133">Transmembrane helix</keyword>
<dbReference type="PANTHER" id="PTHR11161">
    <property type="entry name" value="O-ACYLTRANSFERASE"/>
    <property type="match status" value="1"/>
</dbReference>
<reference evidence="2 3" key="1">
    <citation type="journal article" date="2018" name="Gigascience">
        <title>Genomes of trombidid mites reveal novel predicted allergens and laterally-transferred genes associated with secondary metabolism.</title>
        <authorList>
            <person name="Dong X."/>
            <person name="Chaisiri K."/>
            <person name="Xia D."/>
            <person name="Armstrong S.D."/>
            <person name="Fang Y."/>
            <person name="Donnelly M.J."/>
            <person name="Kadowaki T."/>
            <person name="McGarry J.W."/>
            <person name="Darby A.C."/>
            <person name="Makepeace B.L."/>
        </authorList>
    </citation>
    <scope>NUCLEOTIDE SEQUENCE [LARGE SCALE GENOMIC DNA]</scope>
    <source>
        <strain evidence="2">UoL-UT</strain>
    </source>
</reference>
<evidence type="ECO:0000313" key="2">
    <source>
        <dbReference type="EMBL" id="RWS22623.1"/>
    </source>
</evidence>
<keyword evidence="1" id="KW-0812">Transmembrane</keyword>
<feature type="non-terminal residue" evidence="2">
    <location>
        <position position="56"/>
    </location>
</feature>
<dbReference type="InterPro" id="IPR052728">
    <property type="entry name" value="O2_lipid_transport_reg"/>
</dbReference>
<name>A0A443S540_9ACAR</name>
<dbReference type="Proteomes" id="UP000288716">
    <property type="component" value="Unassembled WGS sequence"/>
</dbReference>
<feature type="transmembrane region" description="Helical" evidence="1">
    <location>
        <begin position="7"/>
        <end position="27"/>
    </location>
</feature>
<organism evidence="2 3">
    <name type="scientific">Leptotrombidium deliense</name>
    <dbReference type="NCBI Taxonomy" id="299467"/>
    <lineage>
        <taxon>Eukaryota</taxon>
        <taxon>Metazoa</taxon>
        <taxon>Ecdysozoa</taxon>
        <taxon>Arthropoda</taxon>
        <taxon>Chelicerata</taxon>
        <taxon>Arachnida</taxon>
        <taxon>Acari</taxon>
        <taxon>Acariformes</taxon>
        <taxon>Trombidiformes</taxon>
        <taxon>Prostigmata</taxon>
        <taxon>Anystina</taxon>
        <taxon>Parasitengona</taxon>
        <taxon>Trombiculoidea</taxon>
        <taxon>Trombiculidae</taxon>
        <taxon>Leptotrombidium</taxon>
    </lineage>
</organism>
<evidence type="ECO:0000313" key="3">
    <source>
        <dbReference type="Proteomes" id="UP000288716"/>
    </source>
</evidence>
<gene>
    <name evidence="2" type="ORF">B4U80_08224</name>
</gene>
<sequence length="56" mass="6429">MFTVLRYLRLTPAYVAVIGFAFLFPLLGSGPLWSETVNPVVNACYESWWTNILYIN</sequence>
<evidence type="ECO:0000256" key="1">
    <source>
        <dbReference type="SAM" id="Phobius"/>
    </source>
</evidence>
<keyword evidence="1" id="KW-0472">Membrane</keyword>
<dbReference type="VEuPathDB" id="VectorBase:LDEU009417"/>
<protein>
    <submittedName>
        <fullName evidence="2">Uncharacterized protein</fullName>
    </submittedName>
</protein>